<evidence type="ECO:0000256" key="1">
    <source>
        <dbReference type="SAM" id="MobiDB-lite"/>
    </source>
</evidence>
<dbReference type="EMBL" id="BMAV01000854">
    <property type="protein sequence ID" value="GFY38442.1"/>
    <property type="molecule type" value="Genomic_DNA"/>
</dbReference>
<sequence length="79" mass="8749">MVDVDSSVSSGSEYQSNCSEFSRPRLDRSQAFRSSESSEKQVEKREKASVAGNKSSWREQLLSKRKQTSGSNESSGGLR</sequence>
<keyword evidence="3" id="KW-1185">Reference proteome</keyword>
<organism evidence="2 3">
    <name type="scientific">Trichonephila inaurata madagascariensis</name>
    <dbReference type="NCBI Taxonomy" id="2747483"/>
    <lineage>
        <taxon>Eukaryota</taxon>
        <taxon>Metazoa</taxon>
        <taxon>Ecdysozoa</taxon>
        <taxon>Arthropoda</taxon>
        <taxon>Chelicerata</taxon>
        <taxon>Arachnida</taxon>
        <taxon>Araneae</taxon>
        <taxon>Araneomorphae</taxon>
        <taxon>Entelegynae</taxon>
        <taxon>Araneoidea</taxon>
        <taxon>Nephilidae</taxon>
        <taxon>Trichonephila</taxon>
        <taxon>Trichonephila inaurata</taxon>
    </lineage>
</organism>
<evidence type="ECO:0000313" key="2">
    <source>
        <dbReference type="EMBL" id="GFY38442.1"/>
    </source>
</evidence>
<gene>
    <name evidence="2" type="ORF">TNIN_352201</name>
</gene>
<feature type="compositionally biased region" description="Basic and acidic residues" evidence="1">
    <location>
        <begin position="22"/>
        <end position="48"/>
    </location>
</feature>
<proteinExistence type="predicted"/>
<reference evidence="2" key="1">
    <citation type="submission" date="2020-08" db="EMBL/GenBank/DDBJ databases">
        <title>Multicomponent nature underlies the extraordinary mechanical properties of spider dragline silk.</title>
        <authorList>
            <person name="Kono N."/>
            <person name="Nakamura H."/>
            <person name="Mori M."/>
            <person name="Yoshida Y."/>
            <person name="Ohtoshi R."/>
            <person name="Malay A.D."/>
            <person name="Moran D.A.P."/>
            <person name="Tomita M."/>
            <person name="Numata K."/>
            <person name="Arakawa K."/>
        </authorList>
    </citation>
    <scope>NUCLEOTIDE SEQUENCE</scope>
</reference>
<feature type="compositionally biased region" description="Low complexity" evidence="1">
    <location>
        <begin position="1"/>
        <end position="12"/>
    </location>
</feature>
<evidence type="ECO:0000313" key="3">
    <source>
        <dbReference type="Proteomes" id="UP000886998"/>
    </source>
</evidence>
<accession>A0A8X6WPZ0</accession>
<dbReference type="AlphaFoldDB" id="A0A8X6WPZ0"/>
<name>A0A8X6WPZ0_9ARAC</name>
<comment type="caution">
    <text evidence="2">The sequence shown here is derived from an EMBL/GenBank/DDBJ whole genome shotgun (WGS) entry which is preliminary data.</text>
</comment>
<feature type="compositionally biased region" description="Polar residues" evidence="1">
    <location>
        <begin position="68"/>
        <end position="79"/>
    </location>
</feature>
<dbReference type="Proteomes" id="UP000886998">
    <property type="component" value="Unassembled WGS sequence"/>
</dbReference>
<protein>
    <submittedName>
        <fullName evidence="2">Uncharacterized protein</fullName>
    </submittedName>
</protein>
<feature type="region of interest" description="Disordered" evidence="1">
    <location>
        <begin position="1"/>
        <end position="79"/>
    </location>
</feature>